<name>A0A1M6JAQ6_9FIRM</name>
<accession>A0A1M6JAQ6</accession>
<dbReference type="Proteomes" id="UP000324781">
    <property type="component" value="Unassembled WGS sequence"/>
</dbReference>
<proteinExistence type="predicted"/>
<keyword evidence="2" id="KW-1185">Reference proteome</keyword>
<protein>
    <recommendedName>
        <fullName evidence="3">DUF370 domain-containing protein</fullName>
    </recommendedName>
</protein>
<dbReference type="AlphaFoldDB" id="A0A1M6JAQ6"/>
<gene>
    <name evidence="1" type="ORF">SAMN05444373_105415</name>
</gene>
<dbReference type="Pfam" id="PF04025">
    <property type="entry name" value="RemA-like"/>
    <property type="match status" value="1"/>
</dbReference>
<sequence>MNIYFYKIKIVWVIDLYLHLGGDEIVNIKDIVAIMDIEKTTLSPLTREFLKMAEEEGFIKTIIDGEIPKSFIVAYKNGMQVIYLSPLSVTTLYRRYKKLEMLRRQAIG</sequence>
<organism evidence="1 2">
    <name type="scientific">Thermoclostridium caenicola</name>
    <dbReference type="NCBI Taxonomy" id="659425"/>
    <lineage>
        <taxon>Bacteria</taxon>
        <taxon>Bacillati</taxon>
        <taxon>Bacillota</taxon>
        <taxon>Clostridia</taxon>
        <taxon>Eubacteriales</taxon>
        <taxon>Oscillospiraceae</taxon>
        <taxon>Thermoclostridium</taxon>
    </lineage>
</organism>
<dbReference type="EMBL" id="FQZP01000054">
    <property type="protein sequence ID" value="SHJ43743.1"/>
    <property type="molecule type" value="Genomic_DNA"/>
</dbReference>
<evidence type="ECO:0000313" key="1">
    <source>
        <dbReference type="EMBL" id="SHJ43743.1"/>
    </source>
</evidence>
<evidence type="ECO:0000313" key="2">
    <source>
        <dbReference type="Proteomes" id="UP000324781"/>
    </source>
</evidence>
<reference evidence="1 2" key="1">
    <citation type="submission" date="2016-11" db="EMBL/GenBank/DDBJ databases">
        <authorList>
            <person name="Varghese N."/>
            <person name="Submissions S."/>
        </authorList>
    </citation>
    <scope>NUCLEOTIDE SEQUENCE [LARGE SCALE GENOMIC DNA]</scope>
    <source>
        <strain evidence="1 2">DSM 19027</strain>
    </source>
</reference>
<dbReference type="NCBIfam" id="NF046065">
    <property type="entry name" value="MtxRegRemB"/>
    <property type="match status" value="1"/>
</dbReference>
<dbReference type="InterPro" id="IPR007169">
    <property type="entry name" value="RemA-like"/>
</dbReference>
<evidence type="ECO:0008006" key="3">
    <source>
        <dbReference type="Google" id="ProtNLM"/>
    </source>
</evidence>